<organism evidence="3 4">
    <name type="scientific">Aeromicrobium chenweiae</name>
    <dbReference type="NCBI Taxonomy" id="2079793"/>
    <lineage>
        <taxon>Bacteria</taxon>
        <taxon>Bacillati</taxon>
        <taxon>Actinomycetota</taxon>
        <taxon>Actinomycetes</taxon>
        <taxon>Propionibacteriales</taxon>
        <taxon>Nocardioidaceae</taxon>
        <taxon>Aeromicrobium</taxon>
    </lineage>
</organism>
<dbReference type="EMBL" id="CP026952">
    <property type="protein sequence ID" value="AWB92163.1"/>
    <property type="molecule type" value="Genomic_DNA"/>
</dbReference>
<dbReference type="RefSeq" id="WP_108577808.1">
    <property type="nucleotide sequence ID" value="NZ_CP026952.1"/>
</dbReference>
<evidence type="ECO:0000313" key="4">
    <source>
        <dbReference type="Proteomes" id="UP000244384"/>
    </source>
</evidence>
<dbReference type="FunFam" id="3.40.50.720:FF:000338">
    <property type="entry name" value="3-oxoacyl-ACP reductase FabG"/>
    <property type="match status" value="1"/>
</dbReference>
<proteinExistence type="inferred from homology"/>
<dbReference type="KEGG" id="aez:C3E78_08100"/>
<dbReference type="Gene3D" id="3.40.50.720">
    <property type="entry name" value="NAD(P)-binding Rossmann-like Domain"/>
    <property type="match status" value="2"/>
</dbReference>
<dbReference type="NCBIfam" id="NF006110">
    <property type="entry name" value="PRK08261.1"/>
    <property type="match status" value="1"/>
</dbReference>
<evidence type="ECO:0000259" key="2">
    <source>
        <dbReference type="SMART" id="SM00822"/>
    </source>
</evidence>
<name>A0A2S0WLF4_9ACTN</name>
<evidence type="ECO:0000313" key="3">
    <source>
        <dbReference type="EMBL" id="AWB92163.1"/>
    </source>
</evidence>
<dbReference type="PANTHER" id="PTHR42760:SF78">
    <property type="entry name" value="3-OXOACYL-[ACYL-CARRIER-PROTEIN] REDUCTASE [NADH]"/>
    <property type="match status" value="1"/>
</dbReference>
<dbReference type="SUPFAM" id="SSF51735">
    <property type="entry name" value="NAD(P)-binding Rossmann-fold domains"/>
    <property type="match status" value="1"/>
</dbReference>
<keyword evidence="4" id="KW-1185">Reference proteome</keyword>
<protein>
    <submittedName>
        <fullName evidence="3">3-oxoacyl-ACP reductase</fullName>
    </submittedName>
</protein>
<dbReference type="InterPro" id="IPR020904">
    <property type="entry name" value="Sc_DH/Rdtase_CS"/>
</dbReference>
<dbReference type="GO" id="GO:0016616">
    <property type="term" value="F:oxidoreductase activity, acting on the CH-OH group of donors, NAD or NADP as acceptor"/>
    <property type="evidence" value="ECO:0007669"/>
    <property type="project" value="TreeGrafter"/>
</dbReference>
<accession>A0A5F2ETQ6</accession>
<gene>
    <name evidence="3" type="ORF">C3E78_08100</name>
</gene>
<accession>A0A2S0WLF4</accession>
<feature type="domain" description="Ketoreductase" evidence="2">
    <location>
        <begin position="210"/>
        <end position="386"/>
    </location>
</feature>
<dbReference type="Pfam" id="PF13561">
    <property type="entry name" value="adh_short_C2"/>
    <property type="match status" value="1"/>
</dbReference>
<sequence length="449" mass="46369">MTDHYQSLAHNPIGQFVVKNLGLPNPPVLERWTEGDPLVKGTVLIGAAPKGTLGTSLNATLKASGIDVVGVRADAKKYKGLVFDATGITDTAGLAVMQQFFTPAMRSLARSGRFIVIGRLPEQTDSETAAIAQRSLEGFVRSAGKEIGGNGSTANLVYVGEGSEGALGSTLEFLLSPKSAFVSGQVIRLGLTDLVDADAVADPAKPLAGKVALITGASRGLGAAMARTLHRDGAAIVGLDVPALKDDLDALMTELDGTSIAEDITAEDAPKVIAQALKDAHGGVDIVVHNAGITRDKRLKNMKTENWNLVIDISVGAPQRITAELLDQGLIRRGGRVIGISSIAGIAGNNGQTSYGTAKAGVIGFVQDLSKRVAKDGITVNAIAPGFIETDMVKTMPIGIREAGRRLSSLSQGGQPIDVAEAIAWYANPGSSAISGNVVRVCGQALIGA</sequence>
<dbReference type="SMART" id="SM00822">
    <property type="entry name" value="PKS_KR"/>
    <property type="match status" value="1"/>
</dbReference>
<dbReference type="InterPro" id="IPR057326">
    <property type="entry name" value="KR_dom"/>
</dbReference>
<dbReference type="OrthoDB" id="9808187at2"/>
<dbReference type="PROSITE" id="PS00061">
    <property type="entry name" value="ADH_SHORT"/>
    <property type="match status" value="1"/>
</dbReference>
<dbReference type="AlphaFoldDB" id="A0A2S0WLF4"/>
<dbReference type="PRINTS" id="PR00080">
    <property type="entry name" value="SDRFAMILY"/>
</dbReference>
<dbReference type="PRINTS" id="PR00081">
    <property type="entry name" value="GDHRDH"/>
</dbReference>
<dbReference type="Proteomes" id="UP000244384">
    <property type="component" value="Chromosome"/>
</dbReference>
<reference evidence="4" key="1">
    <citation type="submission" date="2018-01" db="EMBL/GenBank/DDBJ databases">
        <authorList>
            <person name="Li J."/>
        </authorList>
    </citation>
    <scope>NUCLEOTIDE SEQUENCE [LARGE SCALE GENOMIC DNA]</scope>
    <source>
        <strain evidence="4">592</strain>
    </source>
</reference>
<comment type="similarity">
    <text evidence="1">Belongs to the short-chain dehydrogenases/reductases (SDR) family.</text>
</comment>
<dbReference type="InterPro" id="IPR036291">
    <property type="entry name" value="NAD(P)-bd_dom_sf"/>
</dbReference>
<evidence type="ECO:0000256" key="1">
    <source>
        <dbReference type="ARBA" id="ARBA00006484"/>
    </source>
</evidence>
<dbReference type="InterPro" id="IPR002347">
    <property type="entry name" value="SDR_fam"/>
</dbReference>
<dbReference type="PANTHER" id="PTHR42760">
    <property type="entry name" value="SHORT-CHAIN DEHYDROGENASES/REDUCTASES FAMILY MEMBER"/>
    <property type="match status" value="1"/>
</dbReference>